<dbReference type="AlphaFoldDB" id="A0A6P0UP47"/>
<dbReference type="SMART" id="SM00028">
    <property type="entry name" value="TPR"/>
    <property type="match status" value="3"/>
</dbReference>
<evidence type="ECO:0000256" key="7">
    <source>
        <dbReference type="PROSITE-ProRule" id="PRU00339"/>
    </source>
</evidence>
<evidence type="ECO:0000313" key="11">
    <source>
        <dbReference type="EMBL" id="NER13718.1"/>
    </source>
</evidence>
<dbReference type="PANTHER" id="PTHR45453">
    <property type="entry name" value="PHOSPHATE REGULON SENSOR PROTEIN PHOR"/>
    <property type="match status" value="1"/>
</dbReference>
<dbReference type="InterPro" id="IPR050351">
    <property type="entry name" value="BphY/WalK/GraS-like"/>
</dbReference>
<reference evidence="11 12" key="1">
    <citation type="submission" date="2020-01" db="EMBL/GenBank/DDBJ databases">
        <title>Leptobacterium flavescens.</title>
        <authorList>
            <person name="Wang G."/>
        </authorList>
    </citation>
    <scope>NUCLEOTIDE SEQUENCE [LARGE SCALE GENOMIC DNA]</scope>
    <source>
        <strain evidence="11 12">KCTC 22160</strain>
    </source>
</reference>
<evidence type="ECO:0000256" key="2">
    <source>
        <dbReference type="ARBA" id="ARBA00012438"/>
    </source>
</evidence>
<dbReference type="Proteomes" id="UP000468581">
    <property type="component" value="Unassembled WGS sequence"/>
</dbReference>
<dbReference type="GO" id="GO:0000155">
    <property type="term" value="F:phosphorelay sensor kinase activity"/>
    <property type="evidence" value="ECO:0007669"/>
    <property type="project" value="InterPro"/>
</dbReference>
<dbReference type="InterPro" id="IPR019734">
    <property type="entry name" value="TPR_rpt"/>
</dbReference>
<evidence type="ECO:0000256" key="1">
    <source>
        <dbReference type="ARBA" id="ARBA00000085"/>
    </source>
</evidence>
<keyword evidence="5" id="KW-0418">Kinase</keyword>
<dbReference type="PROSITE" id="PS50005">
    <property type="entry name" value="TPR"/>
    <property type="match status" value="1"/>
</dbReference>
<evidence type="ECO:0000256" key="6">
    <source>
        <dbReference type="ARBA" id="ARBA00023012"/>
    </source>
</evidence>
<dbReference type="Pfam" id="PF02518">
    <property type="entry name" value="HATPase_c"/>
    <property type="match status" value="1"/>
</dbReference>
<dbReference type="InterPro" id="IPR011990">
    <property type="entry name" value="TPR-like_helical_dom_sf"/>
</dbReference>
<comment type="catalytic activity">
    <reaction evidence="1">
        <text>ATP + protein L-histidine = ADP + protein N-phospho-L-histidine.</text>
        <dbReference type="EC" id="2.7.13.3"/>
    </reaction>
</comment>
<accession>A0A6P0UP47</accession>
<keyword evidence="8" id="KW-1133">Transmembrane helix</keyword>
<keyword evidence="7" id="KW-0802">TPR repeat</keyword>
<evidence type="ECO:0000256" key="9">
    <source>
        <dbReference type="SAM" id="SignalP"/>
    </source>
</evidence>
<keyword evidence="12" id="KW-1185">Reference proteome</keyword>
<keyword evidence="4" id="KW-0808">Transferase</keyword>
<dbReference type="InterPro" id="IPR036890">
    <property type="entry name" value="HATPase_C_sf"/>
</dbReference>
<comment type="caution">
    <text evidence="11">The sequence shown here is derived from an EMBL/GenBank/DDBJ whole genome shotgun (WGS) entry which is preliminary data.</text>
</comment>
<dbReference type="SMART" id="SM00387">
    <property type="entry name" value="HATPase_c"/>
    <property type="match status" value="1"/>
</dbReference>
<keyword evidence="8" id="KW-0812">Transmembrane</keyword>
<dbReference type="Pfam" id="PF13424">
    <property type="entry name" value="TPR_12"/>
    <property type="match status" value="1"/>
</dbReference>
<keyword evidence="9" id="KW-0732">Signal</keyword>
<dbReference type="InterPro" id="IPR005467">
    <property type="entry name" value="His_kinase_dom"/>
</dbReference>
<keyword evidence="6" id="KW-0902">Two-component regulatory system</keyword>
<dbReference type="PRINTS" id="PR00344">
    <property type="entry name" value="BCTRLSENSOR"/>
</dbReference>
<gene>
    <name evidence="11" type="ORF">GWK08_09730</name>
</gene>
<organism evidence="11 12">
    <name type="scientific">Leptobacterium flavescens</name>
    <dbReference type="NCBI Taxonomy" id="472055"/>
    <lineage>
        <taxon>Bacteria</taxon>
        <taxon>Pseudomonadati</taxon>
        <taxon>Bacteroidota</taxon>
        <taxon>Flavobacteriia</taxon>
        <taxon>Flavobacteriales</taxon>
        <taxon>Flavobacteriaceae</taxon>
        <taxon>Leptobacterium</taxon>
    </lineage>
</organism>
<proteinExistence type="predicted"/>
<feature type="signal peptide" evidence="9">
    <location>
        <begin position="1"/>
        <end position="22"/>
    </location>
</feature>
<dbReference type="InterPro" id="IPR003594">
    <property type="entry name" value="HATPase_dom"/>
</dbReference>
<dbReference type="PANTHER" id="PTHR45453:SF1">
    <property type="entry name" value="PHOSPHATE REGULON SENSOR PROTEIN PHOR"/>
    <property type="match status" value="1"/>
</dbReference>
<dbReference type="EC" id="2.7.13.3" evidence="2"/>
<evidence type="ECO:0000256" key="3">
    <source>
        <dbReference type="ARBA" id="ARBA00022553"/>
    </source>
</evidence>
<dbReference type="InterPro" id="IPR004358">
    <property type="entry name" value="Sig_transdc_His_kin-like_C"/>
</dbReference>
<keyword evidence="8" id="KW-0472">Membrane</keyword>
<feature type="repeat" description="TPR" evidence="7">
    <location>
        <begin position="214"/>
        <end position="247"/>
    </location>
</feature>
<dbReference type="EMBL" id="JAABOO010000002">
    <property type="protein sequence ID" value="NER13718.1"/>
    <property type="molecule type" value="Genomic_DNA"/>
</dbReference>
<dbReference type="InterPro" id="IPR036097">
    <property type="entry name" value="HisK_dim/P_sf"/>
</dbReference>
<dbReference type="SUPFAM" id="SSF55874">
    <property type="entry name" value="ATPase domain of HSP90 chaperone/DNA topoisomerase II/histidine kinase"/>
    <property type="match status" value="1"/>
</dbReference>
<dbReference type="GO" id="GO:0005886">
    <property type="term" value="C:plasma membrane"/>
    <property type="evidence" value="ECO:0007669"/>
    <property type="project" value="TreeGrafter"/>
</dbReference>
<evidence type="ECO:0000313" key="12">
    <source>
        <dbReference type="Proteomes" id="UP000468581"/>
    </source>
</evidence>
<dbReference type="SUPFAM" id="SSF48452">
    <property type="entry name" value="TPR-like"/>
    <property type="match status" value="1"/>
</dbReference>
<dbReference type="CDD" id="cd00075">
    <property type="entry name" value="HATPase"/>
    <property type="match status" value="1"/>
</dbReference>
<keyword evidence="3" id="KW-0597">Phosphoprotein</keyword>
<dbReference type="Gene3D" id="1.10.287.130">
    <property type="match status" value="1"/>
</dbReference>
<protein>
    <recommendedName>
        <fullName evidence="2">histidine kinase</fullName>
        <ecNumber evidence="2">2.7.13.3</ecNumber>
    </recommendedName>
</protein>
<dbReference type="GO" id="GO:0016036">
    <property type="term" value="P:cellular response to phosphate starvation"/>
    <property type="evidence" value="ECO:0007669"/>
    <property type="project" value="TreeGrafter"/>
</dbReference>
<sequence length="598" mass="69049">MMKRLCCAFLTGFLFFSGYMEAQKSGRKFMIKEDIYEYCVLCNRGDTHTELISNKKSKEVDFHNSHVLFFEENYPEAQKLLISLLDPESNRAEAFFVNYMLGDIYKSSSLPAKSIDAFKSSLASGHPVSDSLKNRIILAIGHLQFKQKKLREALESYEMVENSPSVASDLSLQKALYNNKALLFLYDKKYTDAEAYHFKEIAIDKELKDTVSLAISYMNLGNLYYEQYLDDKAIPLFKKSLELAKTTDNLELKQNSFLNMAVVSEDARDYPNALFYRKNYERLKDSIYNRDKVWELAEQEKQFAISKKQDELDLQKADLKISRLQSNIFLGFAIVFLGLGFAAFMAYRYRIRKNRLIDTQRRELADLNKMKDRLFSIVAHDLRSPVYSMKEMNLRFENAFKLGDKSAMSNLIQSKKKITDDVYRLLDNLLHWALQQTKQLHFKKEKLHLRSIIRQIAFDFNEIAEQKGISIDIKIPGNLFVHADTNSLKIAIRNLLDNAIKFTPVNGWVKIKSTQFKEGDCRIIIEDSGMGIDSLALKQIREMKEGYRQQDTSGKTSTGIGLWLSRVMIEKNNGKLNIRSKKGMGTRVTIELSNSTNT</sequence>
<evidence type="ECO:0000256" key="5">
    <source>
        <dbReference type="ARBA" id="ARBA00022777"/>
    </source>
</evidence>
<dbReference type="GO" id="GO:0004721">
    <property type="term" value="F:phosphoprotein phosphatase activity"/>
    <property type="evidence" value="ECO:0007669"/>
    <property type="project" value="TreeGrafter"/>
</dbReference>
<name>A0A6P0UP47_9FLAO</name>
<dbReference type="Gene3D" id="1.25.40.10">
    <property type="entry name" value="Tetratricopeptide repeat domain"/>
    <property type="match status" value="1"/>
</dbReference>
<feature type="transmembrane region" description="Helical" evidence="8">
    <location>
        <begin position="328"/>
        <end position="347"/>
    </location>
</feature>
<evidence type="ECO:0000256" key="4">
    <source>
        <dbReference type="ARBA" id="ARBA00022679"/>
    </source>
</evidence>
<evidence type="ECO:0000256" key="8">
    <source>
        <dbReference type="SAM" id="Phobius"/>
    </source>
</evidence>
<dbReference type="SUPFAM" id="SSF47384">
    <property type="entry name" value="Homodimeric domain of signal transducing histidine kinase"/>
    <property type="match status" value="1"/>
</dbReference>
<dbReference type="PROSITE" id="PS50109">
    <property type="entry name" value="HIS_KIN"/>
    <property type="match status" value="1"/>
</dbReference>
<dbReference type="Gene3D" id="3.30.565.10">
    <property type="entry name" value="Histidine kinase-like ATPase, C-terminal domain"/>
    <property type="match status" value="1"/>
</dbReference>
<evidence type="ECO:0000259" key="10">
    <source>
        <dbReference type="PROSITE" id="PS50109"/>
    </source>
</evidence>
<feature type="chain" id="PRO_5026676405" description="histidine kinase" evidence="9">
    <location>
        <begin position="23"/>
        <end position="598"/>
    </location>
</feature>
<feature type="domain" description="Histidine kinase" evidence="10">
    <location>
        <begin position="377"/>
        <end position="596"/>
    </location>
</feature>